<dbReference type="EMBL" id="UINC01214807">
    <property type="protein sequence ID" value="SVE40207.1"/>
    <property type="molecule type" value="Genomic_DNA"/>
</dbReference>
<feature type="non-terminal residue" evidence="11">
    <location>
        <position position="237"/>
    </location>
</feature>
<feature type="transmembrane region" description="Helical" evidence="9">
    <location>
        <begin position="190"/>
        <end position="209"/>
    </location>
</feature>
<evidence type="ECO:0000259" key="10">
    <source>
        <dbReference type="Pfam" id="PF08264"/>
    </source>
</evidence>
<reference evidence="11" key="1">
    <citation type="submission" date="2018-05" db="EMBL/GenBank/DDBJ databases">
        <authorList>
            <person name="Lanie J.A."/>
            <person name="Ng W.-L."/>
            <person name="Kazmierczak K.M."/>
            <person name="Andrzejewski T.M."/>
            <person name="Davidsen T.M."/>
            <person name="Wayne K.J."/>
            <person name="Tettelin H."/>
            <person name="Glass J.I."/>
            <person name="Rusch D."/>
            <person name="Podicherti R."/>
            <person name="Tsui H.-C.T."/>
            <person name="Winkler M.E."/>
        </authorList>
    </citation>
    <scope>NUCLEOTIDE SEQUENCE</scope>
</reference>
<feature type="non-terminal residue" evidence="11">
    <location>
        <position position="1"/>
    </location>
</feature>
<evidence type="ECO:0000256" key="3">
    <source>
        <dbReference type="ARBA" id="ARBA00022598"/>
    </source>
</evidence>
<dbReference type="Gene3D" id="1.10.730.10">
    <property type="entry name" value="Isoleucyl-tRNA Synthetase, Domain 1"/>
    <property type="match status" value="1"/>
</dbReference>
<evidence type="ECO:0000256" key="8">
    <source>
        <dbReference type="ARBA" id="ARBA00047469"/>
    </source>
</evidence>
<accession>A0A383D6M2</accession>
<keyword evidence="7" id="KW-0030">Aminoacyl-tRNA synthetase</keyword>
<keyword evidence="4" id="KW-0547">Nucleotide-binding</keyword>
<dbReference type="SUPFAM" id="SSF52374">
    <property type="entry name" value="Nucleotidylyl transferase"/>
    <property type="match status" value="1"/>
</dbReference>
<keyword evidence="9" id="KW-0472">Membrane</keyword>
<evidence type="ECO:0000256" key="5">
    <source>
        <dbReference type="ARBA" id="ARBA00022840"/>
    </source>
</evidence>
<comment type="similarity">
    <text evidence="1">Belongs to the class-I aminoacyl-tRNA synthetase family.</text>
</comment>
<keyword evidence="9" id="KW-0812">Transmembrane</keyword>
<dbReference type="PANTHER" id="PTHR43740">
    <property type="entry name" value="LEUCYL-TRNA SYNTHETASE"/>
    <property type="match status" value="1"/>
</dbReference>
<organism evidence="11">
    <name type="scientific">marine metagenome</name>
    <dbReference type="NCBI Taxonomy" id="408172"/>
    <lineage>
        <taxon>unclassified sequences</taxon>
        <taxon>metagenomes</taxon>
        <taxon>ecological metagenomes</taxon>
    </lineage>
</organism>
<dbReference type="GO" id="GO:0004823">
    <property type="term" value="F:leucine-tRNA ligase activity"/>
    <property type="evidence" value="ECO:0007669"/>
    <property type="project" value="UniProtKB-EC"/>
</dbReference>
<dbReference type="Pfam" id="PF08264">
    <property type="entry name" value="Anticodon_1"/>
    <property type="match status" value="1"/>
</dbReference>
<dbReference type="EC" id="6.1.1.4" evidence="2"/>
<proteinExistence type="inferred from homology"/>
<keyword evidence="3" id="KW-0436">Ligase</keyword>
<dbReference type="GO" id="GO:0005524">
    <property type="term" value="F:ATP binding"/>
    <property type="evidence" value="ECO:0007669"/>
    <property type="project" value="UniProtKB-KW"/>
</dbReference>
<dbReference type="InterPro" id="IPR013155">
    <property type="entry name" value="M/V/L/I-tRNA-synth_anticd-bd"/>
</dbReference>
<dbReference type="CDD" id="cd07958">
    <property type="entry name" value="Anticodon_Ia_Leu_BEm"/>
    <property type="match status" value="1"/>
</dbReference>
<keyword evidence="6" id="KW-0648">Protein biosynthesis</keyword>
<dbReference type="InterPro" id="IPR002302">
    <property type="entry name" value="Leu-tRNA-ligase"/>
</dbReference>
<dbReference type="FunFam" id="1.10.730.10:FF:000002">
    <property type="entry name" value="Leucine--tRNA ligase"/>
    <property type="match status" value="1"/>
</dbReference>
<evidence type="ECO:0000313" key="11">
    <source>
        <dbReference type="EMBL" id="SVE40207.1"/>
    </source>
</evidence>
<gene>
    <name evidence="11" type="ORF">METZ01_LOCUS493061</name>
</gene>
<evidence type="ECO:0000256" key="4">
    <source>
        <dbReference type="ARBA" id="ARBA00022741"/>
    </source>
</evidence>
<dbReference type="AlphaFoldDB" id="A0A383D6M2"/>
<dbReference type="PANTHER" id="PTHR43740:SF2">
    <property type="entry name" value="LEUCINE--TRNA LIGASE, MITOCHONDRIAL"/>
    <property type="match status" value="1"/>
</dbReference>
<dbReference type="GO" id="GO:0006429">
    <property type="term" value="P:leucyl-tRNA aminoacylation"/>
    <property type="evidence" value="ECO:0007669"/>
    <property type="project" value="InterPro"/>
</dbReference>
<evidence type="ECO:0000256" key="7">
    <source>
        <dbReference type="ARBA" id="ARBA00023146"/>
    </source>
</evidence>
<dbReference type="SUPFAM" id="SSF47323">
    <property type="entry name" value="Anticodon-binding domain of a subclass of class I aminoacyl-tRNA synthetases"/>
    <property type="match status" value="1"/>
</dbReference>
<evidence type="ECO:0000256" key="1">
    <source>
        <dbReference type="ARBA" id="ARBA00005594"/>
    </source>
</evidence>
<evidence type="ECO:0000256" key="6">
    <source>
        <dbReference type="ARBA" id="ARBA00022917"/>
    </source>
</evidence>
<keyword evidence="5" id="KW-0067">ATP-binding</keyword>
<comment type="catalytic activity">
    <reaction evidence="8">
        <text>tRNA(Leu) + L-leucine + ATP = L-leucyl-tRNA(Leu) + AMP + diphosphate</text>
        <dbReference type="Rhea" id="RHEA:11688"/>
        <dbReference type="Rhea" id="RHEA-COMP:9613"/>
        <dbReference type="Rhea" id="RHEA-COMP:9622"/>
        <dbReference type="ChEBI" id="CHEBI:30616"/>
        <dbReference type="ChEBI" id="CHEBI:33019"/>
        <dbReference type="ChEBI" id="CHEBI:57427"/>
        <dbReference type="ChEBI" id="CHEBI:78442"/>
        <dbReference type="ChEBI" id="CHEBI:78494"/>
        <dbReference type="ChEBI" id="CHEBI:456215"/>
        <dbReference type="EC" id="6.1.1.4"/>
    </reaction>
</comment>
<name>A0A383D6M2_9ZZZZ</name>
<feature type="domain" description="Methionyl/Valyl/Leucyl/Isoleucyl-tRNA synthetase anticodon-binding" evidence="10">
    <location>
        <begin position="84"/>
        <end position="188"/>
    </location>
</feature>
<protein>
    <recommendedName>
        <fullName evidence="2">leucine--tRNA ligase</fullName>
        <ecNumber evidence="2">6.1.1.4</ecNumber>
    </recommendedName>
</protein>
<dbReference type="InterPro" id="IPR009080">
    <property type="entry name" value="tRNAsynth_Ia_anticodon-bd"/>
</dbReference>
<evidence type="ECO:0000256" key="2">
    <source>
        <dbReference type="ARBA" id="ARBA00013164"/>
    </source>
</evidence>
<dbReference type="GO" id="GO:0005829">
    <property type="term" value="C:cytosol"/>
    <property type="evidence" value="ECO:0007669"/>
    <property type="project" value="TreeGrafter"/>
</dbReference>
<evidence type="ECO:0000256" key="9">
    <source>
        <dbReference type="SAM" id="Phobius"/>
    </source>
</evidence>
<sequence length="237" mass="27768">EVEKMSKSKYNVQTPDNLIEKFGADTLRLYEMFLGPLEQVKTWNIKGINGVHNFLRKFWKLVHNSANMFIVSNASPTKKEYKILHKTIKKVEEDIERYSFNTVVSTLMICLNELIEQKCNKREIISDFTILLSSYAPHIAEEIWSKLGNKTSITTATFPEFYEIHLFEEEVNYPVSFNGKMRFQIKLSEYDWYVIYLFILFFIGIIKNITTSNFNCSTMYPFSNNSSGRGECWISGY</sequence>
<keyword evidence="9" id="KW-1133">Transmembrane helix</keyword>